<dbReference type="STRING" id="1273541.Pyrde_0017"/>
<proteinExistence type="predicted"/>
<dbReference type="EMBL" id="CP013011">
    <property type="protein sequence ID" value="ALL00067.1"/>
    <property type="molecule type" value="Genomic_DNA"/>
</dbReference>
<name>A0A0P0N245_9CREN</name>
<sequence length="60" mass="7094">MLIEEYLIRMLEEDRELRELARQLPADRLRVAVERALASARQAAYTEFKRSLRAMLLQSC</sequence>
<evidence type="ECO:0000313" key="2">
    <source>
        <dbReference type="Proteomes" id="UP000058613"/>
    </source>
</evidence>
<dbReference type="AlphaFoldDB" id="A0A0P0N245"/>
<dbReference type="KEGG" id="pdl:Pyrde_0017"/>
<evidence type="ECO:0000313" key="1">
    <source>
        <dbReference type="EMBL" id="ALL00067.1"/>
    </source>
</evidence>
<protein>
    <submittedName>
        <fullName evidence="1">Uncharacterized protein</fullName>
    </submittedName>
</protein>
<gene>
    <name evidence="1" type="ORF">Pyrde_0017</name>
</gene>
<reference evidence="1 2" key="1">
    <citation type="submission" date="2015-10" db="EMBL/GenBank/DDBJ databases">
        <title>Complete genome sequence of hyperthermophilic archaeon Pyrodictium delaneyi Su06.</title>
        <authorList>
            <person name="Jung J.-H."/>
            <person name="Lin J."/>
            <person name="Holden J.F."/>
            <person name="Park C.-S."/>
        </authorList>
    </citation>
    <scope>NUCLEOTIDE SEQUENCE [LARGE SCALE GENOMIC DNA]</scope>
    <source>
        <strain evidence="1 2">Su06</strain>
    </source>
</reference>
<accession>A0A0P0N245</accession>
<dbReference type="Proteomes" id="UP000058613">
    <property type="component" value="Chromosome"/>
</dbReference>
<organism evidence="1 2">
    <name type="scientific">Pyrodictium delaneyi</name>
    <dbReference type="NCBI Taxonomy" id="1273541"/>
    <lineage>
        <taxon>Archaea</taxon>
        <taxon>Thermoproteota</taxon>
        <taxon>Thermoprotei</taxon>
        <taxon>Desulfurococcales</taxon>
        <taxon>Pyrodictiaceae</taxon>
        <taxon>Pyrodictium</taxon>
    </lineage>
</organism>